<keyword evidence="5" id="KW-1185">Reference proteome</keyword>
<evidence type="ECO:0000313" key="4">
    <source>
        <dbReference type="Ensembl" id="ENSXCOP00000008839.1"/>
    </source>
</evidence>
<dbReference type="InterPro" id="IPR018359">
    <property type="entry name" value="Bromodomain_CS"/>
</dbReference>
<dbReference type="SUPFAM" id="SSF47370">
    <property type="entry name" value="Bromodomain"/>
    <property type="match status" value="1"/>
</dbReference>
<dbReference type="AlphaFoldDB" id="A0A3B5LLU7"/>
<evidence type="ECO:0000256" key="1">
    <source>
        <dbReference type="ARBA" id="ARBA00023117"/>
    </source>
</evidence>
<dbReference type="GO" id="GO:0006338">
    <property type="term" value="P:chromatin remodeling"/>
    <property type="evidence" value="ECO:0007669"/>
    <property type="project" value="InterPro"/>
</dbReference>
<evidence type="ECO:0000256" key="2">
    <source>
        <dbReference type="PROSITE-ProRule" id="PRU00035"/>
    </source>
</evidence>
<dbReference type="PANTHER" id="PTHR47092">
    <property type="entry name" value="CAT EYE SYNDROME CRITICAL REGION PROTEIN 2"/>
    <property type="match status" value="1"/>
</dbReference>
<accession>A0A3B5LLU7</accession>
<dbReference type="Ensembl" id="ENSXCOT00000008945.1">
    <property type="protein sequence ID" value="ENSXCOP00000008839.1"/>
    <property type="gene ID" value="ENSXCOG00000006492.1"/>
</dbReference>
<feature type="domain" description="Bromo" evidence="3">
    <location>
        <begin position="39"/>
        <end position="109"/>
    </location>
</feature>
<dbReference type="Gene3D" id="1.20.920.10">
    <property type="entry name" value="Bromodomain-like"/>
    <property type="match status" value="1"/>
</dbReference>
<protein>
    <recommendedName>
        <fullName evidence="3">Bromo domain-containing protein</fullName>
    </recommendedName>
</protein>
<proteinExistence type="predicted"/>
<evidence type="ECO:0000259" key="3">
    <source>
        <dbReference type="PROSITE" id="PS50014"/>
    </source>
</evidence>
<dbReference type="PROSITE" id="PS00633">
    <property type="entry name" value="BROMODOMAIN_1"/>
    <property type="match status" value="1"/>
</dbReference>
<dbReference type="GO" id="GO:0090537">
    <property type="term" value="C:CERF complex"/>
    <property type="evidence" value="ECO:0007669"/>
    <property type="project" value="InterPro"/>
</dbReference>
<dbReference type="SMART" id="SM00297">
    <property type="entry name" value="BROMO"/>
    <property type="match status" value="1"/>
</dbReference>
<name>A0A3B5LLU7_9TELE</name>
<sequence length="126" mass="14249">GSLKTTLNLRKRCDMHTWSMASPKSLTRSHLCSVLEALKAHKDAWPFLEPVDDSYAPNYHDIIQTPMDLSTIEKKLGDGEYVAKEEFIADVKLMFENCVEYNGEDSGKPSASQTCMFLLYVKNKKG</sequence>
<dbReference type="InterPro" id="IPR001487">
    <property type="entry name" value="Bromodomain"/>
</dbReference>
<evidence type="ECO:0000313" key="5">
    <source>
        <dbReference type="Proteomes" id="UP000261380"/>
    </source>
</evidence>
<organism evidence="4 5">
    <name type="scientific">Xiphophorus couchianus</name>
    <name type="common">Monterrey platyfish</name>
    <dbReference type="NCBI Taxonomy" id="32473"/>
    <lineage>
        <taxon>Eukaryota</taxon>
        <taxon>Metazoa</taxon>
        <taxon>Chordata</taxon>
        <taxon>Craniata</taxon>
        <taxon>Vertebrata</taxon>
        <taxon>Euteleostomi</taxon>
        <taxon>Actinopterygii</taxon>
        <taxon>Neopterygii</taxon>
        <taxon>Teleostei</taxon>
        <taxon>Neoteleostei</taxon>
        <taxon>Acanthomorphata</taxon>
        <taxon>Ovalentaria</taxon>
        <taxon>Atherinomorphae</taxon>
        <taxon>Cyprinodontiformes</taxon>
        <taxon>Poeciliidae</taxon>
        <taxon>Poeciliinae</taxon>
        <taxon>Xiphophorus</taxon>
    </lineage>
</organism>
<dbReference type="InterPro" id="IPR036427">
    <property type="entry name" value="Bromodomain-like_sf"/>
</dbReference>
<dbReference type="GeneTree" id="ENSGT00940000166757"/>
<dbReference type="PROSITE" id="PS50014">
    <property type="entry name" value="BROMODOMAIN_2"/>
    <property type="match status" value="1"/>
</dbReference>
<reference evidence="4" key="1">
    <citation type="submission" date="2025-08" db="UniProtKB">
        <authorList>
            <consortium name="Ensembl"/>
        </authorList>
    </citation>
    <scope>IDENTIFICATION</scope>
</reference>
<dbReference type="Pfam" id="PF00439">
    <property type="entry name" value="Bromodomain"/>
    <property type="match status" value="1"/>
</dbReference>
<reference evidence="4" key="2">
    <citation type="submission" date="2025-09" db="UniProtKB">
        <authorList>
            <consortium name="Ensembl"/>
        </authorList>
    </citation>
    <scope>IDENTIFICATION</scope>
</reference>
<dbReference type="InterPro" id="IPR029614">
    <property type="entry name" value="CECR2"/>
</dbReference>
<dbReference type="Proteomes" id="UP000261380">
    <property type="component" value="Unplaced"/>
</dbReference>
<dbReference type="PRINTS" id="PR00503">
    <property type="entry name" value="BROMODOMAIN"/>
</dbReference>
<dbReference type="GO" id="GO:0007338">
    <property type="term" value="P:single fertilization"/>
    <property type="evidence" value="ECO:0007669"/>
    <property type="project" value="TreeGrafter"/>
</dbReference>
<keyword evidence="1 2" id="KW-0103">Bromodomain</keyword>
<dbReference type="PANTHER" id="PTHR47092:SF1">
    <property type="entry name" value="CHROMATIN REMODELING REGULATOR CECR2"/>
    <property type="match status" value="1"/>
</dbReference>